<keyword evidence="2" id="KW-0804">Transcription</keyword>
<keyword evidence="4" id="KW-0812">Transmembrane</keyword>
<feature type="region of interest" description="Disordered" evidence="3">
    <location>
        <begin position="183"/>
        <end position="205"/>
    </location>
</feature>
<dbReference type="InterPro" id="IPR041916">
    <property type="entry name" value="Anti_sigma_zinc_sf"/>
</dbReference>
<protein>
    <submittedName>
        <fullName evidence="6">Zf-HC2 domain-containing protein</fullName>
    </submittedName>
</protein>
<feature type="domain" description="Putative zinc-finger" evidence="5">
    <location>
        <begin position="13"/>
        <end position="38"/>
    </location>
</feature>
<evidence type="ECO:0000313" key="6">
    <source>
        <dbReference type="EMBL" id="XBO44779.1"/>
    </source>
</evidence>
<feature type="transmembrane region" description="Helical" evidence="4">
    <location>
        <begin position="104"/>
        <end position="125"/>
    </location>
</feature>
<evidence type="ECO:0000256" key="4">
    <source>
        <dbReference type="SAM" id="Phobius"/>
    </source>
</evidence>
<reference evidence="6" key="1">
    <citation type="submission" date="2024-05" db="EMBL/GenBank/DDBJ databases">
        <authorList>
            <person name="Kim S."/>
            <person name="Heo J."/>
            <person name="Choi H."/>
            <person name="Choi Y."/>
            <person name="Kwon S.-W."/>
            <person name="Kim Y."/>
        </authorList>
    </citation>
    <scope>NUCLEOTIDE SEQUENCE</scope>
    <source>
        <strain evidence="6">KACC 23699</strain>
    </source>
</reference>
<proteinExistence type="predicted"/>
<evidence type="ECO:0000256" key="3">
    <source>
        <dbReference type="SAM" id="MobiDB-lite"/>
    </source>
</evidence>
<dbReference type="AlphaFoldDB" id="A0AAU7JXE3"/>
<keyword evidence="4" id="KW-1133">Transmembrane helix</keyword>
<name>A0AAU7JXE3_9MICO</name>
<accession>A0AAU7JXE3</accession>
<evidence type="ECO:0000256" key="1">
    <source>
        <dbReference type="ARBA" id="ARBA00023015"/>
    </source>
</evidence>
<keyword evidence="4" id="KW-0472">Membrane</keyword>
<gene>
    <name evidence="6" type="ORF">ABEG17_05400</name>
</gene>
<feature type="compositionally biased region" description="Low complexity" evidence="3">
    <location>
        <begin position="183"/>
        <end position="203"/>
    </location>
</feature>
<sequence>MNDTDQYAEWDAAYVLGALSGDDRAQYEEHLAGCARCRAAVGELAGLPGLLGQLSPAEAIALESGSGAVEGAGGPFADPLVVPEPPASLMPLLPSVLAERRRRWLAPLAAAAAALLIGGVGGYAVSASRGAAPGAPPATVALGPSRLAFTAVAPSPMTAVVDVVPTGAGTELRVECQYAATSGTASSAGTSAPGATASGAPRRGTGDGGYTGVRYAIWVVGKDGREMEVKDWTARSGRIMHPSGVTPWRTSQIAAVEIRLADTDTPVMRALVV</sequence>
<organism evidence="6">
    <name type="scientific">Pedococcus sp. KACC 23699</name>
    <dbReference type="NCBI Taxonomy" id="3149228"/>
    <lineage>
        <taxon>Bacteria</taxon>
        <taxon>Bacillati</taxon>
        <taxon>Actinomycetota</taxon>
        <taxon>Actinomycetes</taxon>
        <taxon>Micrococcales</taxon>
        <taxon>Intrasporangiaceae</taxon>
        <taxon>Pedococcus</taxon>
    </lineage>
</organism>
<dbReference type="RefSeq" id="WP_406832263.1">
    <property type="nucleotide sequence ID" value="NZ_CP157483.1"/>
</dbReference>
<dbReference type="Pfam" id="PF13490">
    <property type="entry name" value="zf-HC2"/>
    <property type="match status" value="1"/>
</dbReference>
<dbReference type="EMBL" id="CP157483">
    <property type="protein sequence ID" value="XBO44779.1"/>
    <property type="molecule type" value="Genomic_DNA"/>
</dbReference>
<dbReference type="InterPro" id="IPR027383">
    <property type="entry name" value="Znf_put"/>
</dbReference>
<evidence type="ECO:0000259" key="5">
    <source>
        <dbReference type="Pfam" id="PF13490"/>
    </source>
</evidence>
<dbReference type="Gene3D" id="1.10.10.1320">
    <property type="entry name" value="Anti-sigma factor, zinc-finger domain"/>
    <property type="match status" value="1"/>
</dbReference>
<keyword evidence="1" id="KW-0805">Transcription regulation</keyword>
<evidence type="ECO:0000256" key="2">
    <source>
        <dbReference type="ARBA" id="ARBA00023163"/>
    </source>
</evidence>